<dbReference type="GO" id="GO:0005737">
    <property type="term" value="C:cytoplasm"/>
    <property type="evidence" value="ECO:0007669"/>
    <property type="project" value="TreeGrafter"/>
</dbReference>
<organism evidence="3 4">
    <name type="scientific">Mariniflexile fucanivorans</name>
    <dbReference type="NCBI Taxonomy" id="264023"/>
    <lineage>
        <taxon>Bacteria</taxon>
        <taxon>Pseudomonadati</taxon>
        <taxon>Bacteroidota</taxon>
        <taxon>Flavobacteriia</taxon>
        <taxon>Flavobacteriales</taxon>
        <taxon>Flavobacteriaceae</taxon>
        <taxon>Mariniflexile</taxon>
    </lineage>
</organism>
<dbReference type="PANTHER" id="PTHR12835">
    <property type="entry name" value="BIOTIN PROTEIN LIGASE"/>
    <property type="match status" value="1"/>
</dbReference>
<dbReference type="InterPro" id="IPR045864">
    <property type="entry name" value="aa-tRNA-synth_II/BPL/LPL"/>
</dbReference>
<dbReference type="Proteomes" id="UP000295455">
    <property type="component" value="Unassembled WGS sequence"/>
</dbReference>
<evidence type="ECO:0000259" key="2">
    <source>
        <dbReference type="PROSITE" id="PS51733"/>
    </source>
</evidence>
<protein>
    <submittedName>
        <fullName evidence="3">BirA family biotin operon repressor/biotin-[acetyl-CoA-carboxylase] ligase</fullName>
    </submittedName>
</protein>
<name>A0A4R1REL9_9FLAO</name>
<dbReference type="EMBL" id="SLUP01000007">
    <property type="protein sequence ID" value="TCL64374.1"/>
    <property type="molecule type" value="Genomic_DNA"/>
</dbReference>
<dbReference type="RefSeq" id="WP_132218450.1">
    <property type="nucleotide sequence ID" value="NZ_OX156936.1"/>
</dbReference>
<sequence>MNIIKLDATDSTNSYLRRLSVNEPIADYTVVVTKLQTSGRGQMGTVWDSEASKNLTFSVYKDLSEYHLESPFYISMAIALALYKTLSSLSIPKLSVKWPNDILSENKKICGILIENVFKQHKFSSTIIGIGLNVNQVEFDNLPKASSLKLVSGSTFDLDDITKEIIINLKYYFNILKERRLVSLKETYEASLFRKNKPSTFQDAEGVLFFGIIKGVSEYGNLQVLLEDEMIKEFDLKTITLLY</sequence>
<dbReference type="PANTHER" id="PTHR12835:SF5">
    <property type="entry name" value="BIOTIN--PROTEIN LIGASE"/>
    <property type="match status" value="1"/>
</dbReference>
<dbReference type="InterPro" id="IPR004143">
    <property type="entry name" value="BPL_LPL_catalytic"/>
</dbReference>
<comment type="caution">
    <text evidence="3">The sequence shown here is derived from an EMBL/GenBank/DDBJ whole genome shotgun (WGS) entry which is preliminary data.</text>
</comment>
<evidence type="ECO:0000313" key="4">
    <source>
        <dbReference type="Proteomes" id="UP000295455"/>
    </source>
</evidence>
<proteinExistence type="predicted"/>
<dbReference type="Gene3D" id="3.30.930.10">
    <property type="entry name" value="Bira Bifunctional Protein, Domain 2"/>
    <property type="match status" value="1"/>
</dbReference>
<evidence type="ECO:0000313" key="3">
    <source>
        <dbReference type="EMBL" id="TCL64374.1"/>
    </source>
</evidence>
<feature type="domain" description="BPL/LPL catalytic" evidence="2">
    <location>
        <begin position="1"/>
        <end position="177"/>
    </location>
</feature>
<reference evidence="3 4" key="1">
    <citation type="submission" date="2019-03" db="EMBL/GenBank/DDBJ databases">
        <title>Genomic Encyclopedia of Type Strains, Phase IV (KMG-IV): sequencing the most valuable type-strain genomes for metagenomic binning, comparative biology and taxonomic classification.</title>
        <authorList>
            <person name="Goeker M."/>
        </authorList>
    </citation>
    <scope>NUCLEOTIDE SEQUENCE [LARGE SCALE GENOMIC DNA]</scope>
    <source>
        <strain evidence="3 4">DSM 18792</strain>
    </source>
</reference>
<dbReference type="GO" id="GO:0004077">
    <property type="term" value="F:biotin--[biotin carboxyl-carrier protein] ligase activity"/>
    <property type="evidence" value="ECO:0007669"/>
    <property type="project" value="InterPro"/>
</dbReference>
<gene>
    <name evidence="3" type="ORF">EV196_10781</name>
</gene>
<dbReference type="NCBIfam" id="TIGR00121">
    <property type="entry name" value="birA_ligase"/>
    <property type="match status" value="1"/>
</dbReference>
<dbReference type="OrthoDB" id="9807064at2"/>
<dbReference type="Pfam" id="PF03099">
    <property type="entry name" value="BPL_LplA_LipB"/>
    <property type="match status" value="1"/>
</dbReference>
<keyword evidence="1 3" id="KW-0436">Ligase</keyword>
<keyword evidence="4" id="KW-1185">Reference proteome</keyword>
<accession>A0A4R1REL9</accession>
<dbReference type="InterPro" id="IPR004408">
    <property type="entry name" value="Biotin_CoA_COase_ligase"/>
</dbReference>
<evidence type="ECO:0000256" key="1">
    <source>
        <dbReference type="ARBA" id="ARBA00022598"/>
    </source>
</evidence>
<dbReference type="AlphaFoldDB" id="A0A4R1REL9"/>
<dbReference type="SUPFAM" id="SSF55681">
    <property type="entry name" value="Class II aaRS and biotin synthetases"/>
    <property type="match status" value="1"/>
</dbReference>
<dbReference type="CDD" id="cd16442">
    <property type="entry name" value="BPL"/>
    <property type="match status" value="1"/>
</dbReference>
<dbReference type="PROSITE" id="PS51733">
    <property type="entry name" value="BPL_LPL_CATALYTIC"/>
    <property type="match status" value="1"/>
</dbReference>